<reference evidence="4 5" key="1">
    <citation type="submission" date="2019-08" db="EMBL/GenBank/DDBJ databases">
        <authorList>
            <person name="Lei W."/>
        </authorList>
    </citation>
    <scope>NUCLEOTIDE SEQUENCE [LARGE SCALE GENOMIC DNA]</scope>
    <source>
        <strain evidence="4 5">CCUG 58627</strain>
    </source>
</reference>
<dbReference type="GO" id="GO:0005524">
    <property type="term" value="F:ATP binding"/>
    <property type="evidence" value="ECO:0007669"/>
    <property type="project" value="UniProtKB-KW"/>
</dbReference>
<dbReference type="Proteomes" id="UP000320791">
    <property type="component" value="Unassembled WGS sequence"/>
</dbReference>
<dbReference type="InterPro" id="IPR027417">
    <property type="entry name" value="P-loop_NTPase"/>
</dbReference>
<evidence type="ECO:0000256" key="2">
    <source>
        <dbReference type="ARBA" id="ARBA00022840"/>
    </source>
</evidence>
<name>A0A5C5UJF2_9CORY</name>
<keyword evidence="1" id="KW-0547">Nucleotide-binding</keyword>
<dbReference type="Gene3D" id="3.40.50.300">
    <property type="entry name" value="P-loop containing nucleotide triphosphate hydrolases"/>
    <property type="match status" value="1"/>
</dbReference>
<dbReference type="PANTHER" id="PTHR24220">
    <property type="entry name" value="IMPORT ATP-BINDING PROTEIN"/>
    <property type="match status" value="1"/>
</dbReference>
<evidence type="ECO:0000259" key="3">
    <source>
        <dbReference type="PROSITE" id="PS50893"/>
    </source>
</evidence>
<accession>A0A5C5UJF2</accession>
<evidence type="ECO:0000256" key="1">
    <source>
        <dbReference type="ARBA" id="ARBA00022741"/>
    </source>
</evidence>
<dbReference type="GO" id="GO:0022857">
    <property type="term" value="F:transmembrane transporter activity"/>
    <property type="evidence" value="ECO:0007669"/>
    <property type="project" value="TreeGrafter"/>
</dbReference>
<dbReference type="InterPro" id="IPR015854">
    <property type="entry name" value="ABC_transpr_LolD-like"/>
</dbReference>
<dbReference type="InterPro" id="IPR017871">
    <property type="entry name" value="ABC_transporter-like_CS"/>
</dbReference>
<dbReference type="SMART" id="SM00382">
    <property type="entry name" value="AAA"/>
    <property type="match status" value="1"/>
</dbReference>
<organism evidence="4 5">
    <name type="scientific">Corynebacterium canis</name>
    <dbReference type="NCBI Taxonomy" id="679663"/>
    <lineage>
        <taxon>Bacteria</taxon>
        <taxon>Bacillati</taxon>
        <taxon>Actinomycetota</taxon>
        <taxon>Actinomycetes</taxon>
        <taxon>Mycobacteriales</taxon>
        <taxon>Corynebacteriaceae</taxon>
        <taxon>Corynebacterium</taxon>
    </lineage>
</organism>
<keyword evidence="2 4" id="KW-0067">ATP-binding</keyword>
<dbReference type="PROSITE" id="PS50893">
    <property type="entry name" value="ABC_TRANSPORTER_2"/>
    <property type="match status" value="1"/>
</dbReference>
<dbReference type="SUPFAM" id="SSF52540">
    <property type="entry name" value="P-loop containing nucleoside triphosphate hydrolases"/>
    <property type="match status" value="1"/>
</dbReference>
<proteinExistence type="predicted"/>
<dbReference type="AlphaFoldDB" id="A0A5C5UJF2"/>
<dbReference type="Pfam" id="PF00005">
    <property type="entry name" value="ABC_tran"/>
    <property type="match status" value="1"/>
</dbReference>
<dbReference type="OrthoDB" id="8481147at2"/>
<sequence length="233" mass="24271">MAFVRVRSSVIHVAAQASQRGCCALDGVRIAYQGTQILHVPQFRIDSPCRVALLGPSGAGKSSFAALLGDFLANDAAVSGDIARPASIGAVAQDSFGALNPLMRIIDQVALTSSSRKAAAERLEAVGLGEQLHRRYPLQLSGGQRQRAAIALAIGTSPELLIADEITSALDPIASAEVIKTLRRLTGPGTATSLLLITHNEAVAYALCERIIRFHPNGEEAGFVALEAPGAAA</sequence>
<dbReference type="PROSITE" id="PS00211">
    <property type="entry name" value="ABC_TRANSPORTER_1"/>
    <property type="match status" value="1"/>
</dbReference>
<dbReference type="GO" id="GO:0016887">
    <property type="term" value="F:ATP hydrolysis activity"/>
    <property type="evidence" value="ECO:0007669"/>
    <property type="project" value="InterPro"/>
</dbReference>
<dbReference type="EMBL" id="VOHM01000005">
    <property type="protein sequence ID" value="TWT26871.1"/>
    <property type="molecule type" value="Genomic_DNA"/>
</dbReference>
<dbReference type="InterPro" id="IPR003593">
    <property type="entry name" value="AAA+_ATPase"/>
</dbReference>
<comment type="caution">
    <text evidence="4">The sequence shown here is derived from an EMBL/GenBank/DDBJ whole genome shotgun (WGS) entry which is preliminary data.</text>
</comment>
<evidence type="ECO:0000313" key="5">
    <source>
        <dbReference type="Proteomes" id="UP000320791"/>
    </source>
</evidence>
<evidence type="ECO:0000313" key="4">
    <source>
        <dbReference type="EMBL" id="TWT26871.1"/>
    </source>
</evidence>
<gene>
    <name evidence="4" type="ORF">FRX94_03235</name>
</gene>
<dbReference type="GO" id="GO:0005886">
    <property type="term" value="C:plasma membrane"/>
    <property type="evidence" value="ECO:0007669"/>
    <property type="project" value="TreeGrafter"/>
</dbReference>
<keyword evidence="5" id="KW-1185">Reference proteome</keyword>
<protein>
    <submittedName>
        <fullName evidence="4">ATP-binding cassette domain-containing protein</fullName>
    </submittedName>
</protein>
<feature type="domain" description="ABC transporter" evidence="3">
    <location>
        <begin position="23"/>
        <end position="228"/>
    </location>
</feature>
<dbReference type="InterPro" id="IPR003439">
    <property type="entry name" value="ABC_transporter-like_ATP-bd"/>
</dbReference>